<dbReference type="Proteomes" id="UP000420562">
    <property type="component" value="Unassembled WGS sequence"/>
</dbReference>
<organism evidence="2 3">
    <name type="scientific">Oryzomonas japonica</name>
    <dbReference type="NCBI Taxonomy" id="2603858"/>
    <lineage>
        <taxon>Bacteria</taxon>
        <taxon>Pseudomonadati</taxon>
        <taxon>Thermodesulfobacteriota</taxon>
        <taxon>Desulfuromonadia</taxon>
        <taxon>Geobacterales</taxon>
        <taxon>Geobacteraceae</taxon>
        <taxon>Oryzomonas</taxon>
    </lineage>
</organism>
<sequence>MPTDPGHIETLLKSIISGINVPFWVKGDFWIFLVIGVFGLLFSVMAFIEARRAKQAATEAARNVRIQTITIDLTELSQRLDKLSPDIKFTEARDMMAEMSRRIRRLTSPFKSDNGLSEPVNLLWEALSNAKQSLKAVKPANIELESETPLAVYNAIESDISDINDRIADVLGLLERRTIDFGDNDGSKK</sequence>
<gene>
    <name evidence="2" type="ORF">F6V25_08150</name>
</gene>
<evidence type="ECO:0000256" key="1">
    <source>
        <dbReference type="SAM" id="Phobius"/>
    </source>
</evidence>
<dbReference type="RefSeq" id="WP_151128123.1">
    <property type="nucleotide sequence ID" value="NZ_VZQZ01000004.1"/>
</dbReference>
<dbReference type="AlphaFoldDB" id="A0A7J4ZRE2"/>
<keyword evidence="1" id="KW-1133">Transmembrane helix</keyword>
<proteinExistence type="predicted"/>
<keyword evidence="3" id="KW-1185">Reference proteome</keyword>
<evidence type="ECO:0000313" key="2">
    <source>
        <dbReference type="EMBL" id="KAB0665683.1"/>
    </source>
</evidence>
<protein>
    <submittedName>
        <fullName evidence="2">Uncharacterized protein</fullName>
    </submittedName>
</protein>
<name>A0A7J4ZRE2_9BACT</name>
<keyword evidence="1" id="KW-0812">Transmembrane</keyword>
<dbReference type="EMBL" id="VZQZ01000004">
    <property type="protein sequence ID" value="KAB0665683.1"/>
    <property type="molecule type" value="Genomic_DNA"/>
</dbReference>
<keyword evidence="1" id="KW-0472">Membrane</keyword>
<comment type="caution">
    <text evidence="2">The sequence shown here is derived from an EMBL/GenBank/DDBJ whole genome shotgun (WGS) entry which is preliminary data.</text>
</comment>
<reference evidence="2 3" key="1">
    <citation type="submission" date="2019-09" db="EMBL/GenBank/DDBJ databases">
        <title>Geobacter sp. Red96, a novel strain isolated from paddy soil.</title>
        <authorList>
            <person name="Xu Z."/>
            <person name="Masuda Y."/>
            <person name="Itoh H."/>
            <person name="Senoo K."/>
        </authorList>
    </citation>
    <scope>NUCLEOTIDE SEQUENCE [LARGE SCALE GENOMIC DNA]</scope>
    <source>
        <strain evidence="2 3">Red96</strain>
    </source>
</reference>
<feature type="transmembrane region" description="Helical" evidence="1">
    <location>
        <begin position="29"/>
        <end position="48"/>
    </location>
</feature>
<accession>A0A7J4ZRE2</accession>
<evidence type="ECO:0000313" key="3">
    <source>
        <dbReference type="Proteomes" id="UP000420562"/>
    </source>
</evidence>